<keyword evidence="2 5" id="KW-0732">Signal</keyword>
<dbReference type="PANTHER" id="PTHR43248">
    <property type="entry name" value="2-SUCCINYL-6-HYDROXY-2,4-CYCLOHEXADIENE-1-CARBOXYLATE SYNTHASE"/>
    <property type="match status" value="1"/>
</dbReference>
<dbReference type="InterPro" id="IPR051601">
    <property type="entry name" value="Serine_prot/Carboxylest_S33"/>
</dbReference>
<dbReference type="PANTHER" id="PTHR43248:SF29">
    <property type="entry name" value="TRIPEPTIDYL AMINOPEPTIDASE"/>
    <property type="match status" value="1"/>
</dbReference>
<evidence type="ECO:0000256" key="5">
    <source>
        <dbReference type="SAM" id="SignalP"/>
    </source>
</evidence>
<evidence type="ECO:0000256" key="1">
    <source>
        <dbReference type="ARBA" id="ARBA00010088"/>
    </source>
</evidence>
<dbReference type="GO" id="GO:0016787">
    <property type="term" value="F:hydrolase activity"/>
    <property type="evidence" value="ECO:0007669"/>
    <property type="project" value="UniProtKB-KW"/>
</dbReference>
<proteinExistence type="inferred from homology"/>
<comment type="similarity">
    <text evidence="1">Belongs to the peptidase S33 family.</text>
</comment>
<feature type="compositionally biased region" description="Low complexity" evidence="4">
    <location>
        <begin position="526"/>
        <end position="536"/>
    </location>
</feature>
<dbReference type="Proteomes" id="UP000481583">
    <property type="component" value="Unassembled WGS sequence"/>
</dbReference>
<evidence type="ECO:0000259" key="6">
    <source>
        <dbReference type="Pfam" id="PF08386"/>
    </source>
</evidence>
<evidence type="ECO:0000313" key="8">
    <source>
        <dbReference type="Proteomes" id="UP000481583"/>
    </source>
</evidence>
<evidence type="ECO:0000256" key="3">
    <source>
        <dbReference type="ARBA" id="ARBA00022801"/>
    </source>
</evidence>
<dbReference type="AlphaFoldDB" id="A0A6G4TYG3"/>
<dbReference type="Pfam" id="PF08386">
    <property type="entry name" value="Abhydrolase_4"/>
    <property type="match status" value="1"/>
</dbReference>
<gene>
    <name evidence="7" type="ORF">G5C51_14060</name>
</gene>
<keyword evidence="3 7" id="KW-0378">Hydrolase</keyword>
<dbReference type="Gene3D" id="3.40.50.1820">
    <property type="entry name" value="alpha/beta hydrolase"/>
    <property type="match status" value="1"/>
</dbReference>
<feature type="chain" id="PRO_5038414979" evidence="5">
    <location>
        <begin position="30"/>
        <end position="548"/>
    </location>
</feature>
<accession>A0A6G4TYG3</accession>
<evidence type="ECO:0000256" key="2">
    <source>
        <dbReference type="ARBA" id="ARBA00022729"/>
    </source>
</evidence>
<sequence length="548" mass="58538">MRKAALGAAAVIAASATLAGALSGASATAQPSQQGQSGSGKAEARGAAIAAAAAAKRGIDWQTCPEDWGLDPKVQCGYVTVPVDYAKPHGKKIKLAVDRVGSTGTKEQRQGALVYNPGGPGGSGLRFPLRITTGNPLWKKVAEAYDFVGFDPRGVGKSAAISCMDPQEFVKAPKMDPVPDDEADKDAQRKLAAEYAEGCKERTGAAKLQQMTTPNTARDLDVIRAALGEKKLNFLGVSYGTYLGAVYGTLFPGHVRRMITDSVVNPSREKIWYQANLDQDVAFEMRWNDWTAWVAKHHDTYGIGDTQAKVQQAWEELRATAKKEPIGGVVGPAELVGLFQGAPYYDSAWASVAEVWAAYRKGDTQAMVDAAGPDMSDTAGNAASENGNAVYTAVECTDAKWPRDWATWDRDNTELHQDYPFLTWSNAWMNLPCSTWGVRQQTPVEVGTGKGLPPVLIVQAERDAATPYEGGVELHKRFKGSRLITEKDAGSHGVTNLQNECINKRVDAYLLKGELDSADVTCEPHATPTPTAAKAAGGSGKADLPAVP</sequence>
<dbReference type="InterPro" id="IPR013595">
    <property type="entry name" value="Pept_S33_TAP-like_C"/>
</dbReference>
<dbReference type="SUPFAM" id="SSF53474">
    <property type="entry name" value="alpha/beta-Hydrolases"/>
    <property type="match status" value="1"/>
</dbReference>
<name>A0A6G4TYG3_9ACTN</name>
<feature type="signal peptide" evidence="5">
    <location>
        <begin position="1"/>
        <end position="29"/>
    </location>
</feature>
<organism evidence="7 8">
    <name type="scientific">Streptomyces coryli</name>
    <dbReference type="NCBI Taxonomy" id="1128680"/>
    <lineage>
        <taxon>Bacteria</taxon>
        <taxon>Bacillati</taxon>
        <taxon>Actinomycetota</taxon>
        <taxon>Actinomycetes</taxon>
        <taxon>Kitasatosporales</taxon>
        <taxon>Streptomycetaceae</taxon>
        <taxon>Streptomyces</taxon>
    </lineage>
</organism>
<reference evidence="7 8" key="1">
    <citation type="submission" date="2020-02" db="EMBL/GenBank/DDBJ databases">
        <title>Whole-genome analyses of novel actinobacteria.</title>
        <authorList>
            <person name="Sahin N."/>
        </authorList>
    </citation>
    <scope>NUCLEOTIDE SEQUENCE [LARGE SCALE GENOMIC DNA]</scope>
    <source>
        <strain evidence="7 8">A7024</strain>
    </source>
</reference>
<comment type="caution">
    <text evidence="7">The sequence shown here is derived from an EMBL/GenBank/DDBJ whole genome shotgun (WGS) entry which is preliminary data.</text>
</comment>
<dbReference type="EMBL" id="JAAKZV010000049">
    <property type="protein sequence ID" value="NGN65015.1"/>
    <property type="molecule type" value="Genomic_DNA"/>
</dbReference>
<keyword evidence="8" id="KW-1185">Reference proteome</keyword>
<feature type="region of interest" description="Disordered" evidence="4">
    <location>
        <begin position="526"/>
        <end position="548"/>
    </location>
</feature>
<evidence type="ECO:0000256" key="4">
    <source>
        <dbReference type="SAM" id="MobiDB-lite"/>
    </source>
</evidence>
<protein>
    <submittedName>
        <fullName evidence="7">Alpha/beta hydrolase</fullName>
    </submittedName>
</protein>
<dbReference type="InterPro" id="IPR029058">
    <property type="entry name" value="AB_hydrolase_fold"/>
</dbReference>
<feature type="domain" description="Peptidase S33 tripeptidyl aminopeptidase-like C-terminal" evidence="6">
    <location>
        <begin position="421"/>
        <end position="522"/>
    </location>
</feature>
<evidence type="ECO:0000313" key="7">
    <source>
        <dbReference type="EMBL" id="NGN65015.1"/>
    </source>
</evidence>